<evidence type="ECO:0000256" key="1">
    <source>
        <dbReference type="ARBA" id="ARBA00004514"/>
    </source>
</evidence>
<evidence type="ECO:0000256" key="4">
    <source>
        <dbReference type="ARBA" id="ARBA00022795"/>
    </source>
</evidence>
<name>A0A1M7YDR2_9BACT</name>
<dbReference type="GO" id="GO:0044780">
    <property type="term" value="P:bacterial-type flagellum assembly"/>
    <property type="evidence" value="ECO:0007669"/>
    <property type="project" value="InterPro"/>
</dbReference>
<dbReference type="NCBIfam" id="TIGR00208">
    <property type="entry name" value="fliS"/>
    <property type="match status" value="1"/>
</dbReference>
<dbReference type="PANTHER" id="PTHR34773:SF1">
    <property type="entry name" value="FLAGELLAR SECRETION CHAPERONE FLIS"/>
    <property type="match status" value="1"/>
</dbReference>
<dbReference type="PIRSF" id="PIRSF039090">
    <property type="entry name" value="Flis"/>
    <property type="match status" value="1"/>
</dbReference>
<keyword evidence="8" id="KW-1185">Reference proteome</keyword>
<evidence type="ECO:0000313" key="8">
    <source>
        <dbReference type="Proteomes" id="UP000184603"/>
    </source>
</evidence>
<keyword evidence="7" id="KW-0966">Cell projection</keyword>
<dbReference type="STRING" id="1121416.SAMN02745220_03645"/>
<evidence type="ECO:0000256" key="6">
    <source>
        <dbReference type="PIRNR" id="PIRNR039090"/>
    </source>
</evidence>
<dbReference type="Pfam" id="PF02561">
    <property type="entry name" value="FliS"/>
    <property type="match status" value="1"/>
</dbReference>
<dbReference type="EMBL" id="FRFE01000020">
    <property type="protein sequence ID" value="SHO50780.1"/>
    <property type="molecule type" value="Genomic_DNA"/>
</dbReference>
<proteinExistence type="inferred from homology"/>
<dbReference type="PANTHER" id="PTHR34773">
    <property type="entry name" value="FLAGELLAR SECRETION CHAPERONE FLIS"/>
    <property type="match status" value="1"/>
</dbReference>
<gene>
    <name evidence="7" type="ORF">SAMN02745220_03645</name>
</gene>
<dbReference type="OrthoDB" id="5343669at2"/>
<dbReference type="GO" id="GO:0071973">
    <property type="term" value="P:bacterial-type flagellum-dependent cell motility"/>
    <property type="evidence" value="ECO:0007669"/>
    <property type="project" value="TreeGrafter"/>
</dbReference>
<reference evidence="7 8" key="1">
    <citation type="submission" date="2016-12" db="EMBL/GenBank/DDBJ databases">
        <authorList>
            <person name="Song W.-J."/>
            <person name="Kurnit D.M."/>
        </authorList>
    </citation>
    <scope>NUCLEOTIDE SEQUENCE [LARGE SCALE GENOMIC DNA]</scope>
    <source>
        <strain evidence="7 8">DSM 18488</strain>
    </source>
</reference>
<evidence type="ECO:0000256" key="3">
    <source>
        <dbReference type="ARBA" id="ARBA00022490"/>
    </source>
</evidence>
<keyword evidence="7" id="KW-0282">Flagellum</keyword>
<dbReference type="GO" id="GO:0005829">
    <property type="term" value="C:cytosol"/>
    <property type="evidence" value="ECO:0007669"/>
    <property type="project" value="UniProtKB-SubCell"/>
</dbReference>
<keyword evidence="3 6" id="KW-0963">Cytoplasm</keyword>
<keyword evidence="5" id="KW-0143">Chaperone</keyword>
<dbReference type="AlphaFoldDB" id="A0A1M7YDR2"/>
<dbReference type="InterPro" id="IPR003713">
    <property type="entry name" value="FliS"/>
</dbReference>
<dbReference type="RefSeq" id="WP_073615096.1">
    <property type="nucleotide sequence ID" value="NZ_FRFE01000020.1"/>
</dbReference>
<evidence type="ECO:0000256" key="2">
    <source>
        <dbReference type="ARBA" id="ARBA00008787"/>
    </source>
</evidence>
<keyword evidence="7" id="KW-0969">Cilium</keyword>
<dbReference type="Gene3D" id="1.20.120.340">
    <property type="entry name" value="Flagellar protein FliS"/>
    <property type="match status" value="1"/>
</dbReference>
<sequence length="153" mass="17095">MNGYNQYQTNQIATATPEQILLMLYDGAIRFIRRAIVANDESKQVEKLQGISKCMAIVAEFSNSLNHDIGGNIAEDLDALYQFMIRELNLARNDNSGEHLKTVETLLLDLRDTWGQAVEINRQEIAVARTVQTSTADSAADMQRPYKSLMTAG</sequence>
<comment type="similarity">
    <text evidence="2 6">Belongs to the FliS family.</text>
</comment>
<evidence type="ECO:0000256" key="5">
    <source>
        <dbReference type="ARBA" id="ARBA00023186"/>
    </source>
</evidence>
<evidence type="ECO:0000313" key="7">
    <source>
        <dbReference type="EMBL" id="SHO50780.1"/>
    </source>
</evidence>
<accession>A0A1M7YDR2</accession>
<dbReference type="InterPro" id="IPR036584">
    <property type="entry name" value="FliS_sf"/>
</dbReference>
<dbReference type="CDD" id="cd16098">
    <property type="entry name" value="FliS"/>
    <property type="match status" value="1"/>
</dbReference>
<dbReference type="SUPFAM" id="SSF101116">
    <property type="entry name" value="Flagellar export chaperone FliS"/>
    <property type="match status" value="1"/>
</dbReference>
<dbReference type="Proteomes" id="UP000184603">
    <property type="component" value="Unassembled WGS sequence"/>
</dbReference>
<keyword evidence="4 6" id="KW-1005">Bacterial flagellum biogenesis</keyword>
<protein>
    <recommendedName>
        <fullName evidence="6">Flagellar secretion chaperone FliS</fullName>
    </recommendedName>
</protein>
<comment type="subcellular location">
    <subcellularLocation>
        <location evidence="1 6">Cytoplasm</location>
        <location evidence="1 6">Cytosol</location>
    </subcellularLocation>
</comment>
<organism evidence="7 8">
    <name type="scientific">Desulfopila aestuarii DSM 18488</name>
    <dbReference type="NCBI Taxonomy" id="1121416"/>
    <lineage>
        <taxon>Bacteria</taxon>
        <taxon>Pseudomonadati</taxon>
        <taxon>Thermodesulfobacteriota</taxon>
        <taxon>Desulfobulbia</taxon>
        <taxon>Desulfobulbales</taxon>
        <taxon>Desulfocapsaceae</taxon>
        <taxon>Desulfopila</taxon>
    </lineage>
</organism>